<protein>
    <submittedName>
        <fullName evidence="3">Uncharacterized protein</fullName>
    </submittedName>
</protein>
<gene>
    <name evidence="3" type="ORF">BSTOLATCC_MIC12746</name>
</gene>
<evidence type="ECO:0000256" key="2">
    <source>
        <dbReference type="SAM" id="MobiDB-lite"/>
    </source>
</evidence>
<reference evidence="3" key="1">
    <citation type="submission" date="2021-09" db="EMBL/GenBank/DDBJ databases">
        <authorList>
            <consortium name="AG Swart"/>
            <person name="Singh M."/>
            <person name="Singh A."/>
            <person name="Seah K."/>
            <person name="Emmerich C."/>
        </authorList>
    </citation>
    <scope>NUCLEOTIDE SEQUENCE</scope>
    <source>
        <strain evidence="3">ATCC30299</strain>
    </source>
</reference>
<accession>A0AAU9IN86</accession>
<dbReference type="AlphaFoldDB" id="A0AAU9IN86"/>
<dbReference type="Proteomes" id="UP001162131">
    <property type="component" value="Unassembled WGS sequence"/>
</dbReference>
<evidence type="ECO:0000313" key="3">
    <source>
        <dbReference type="EMBL" id="CAG9314968.1"/>
    </source>
</evidence>
<feature type="coiled-coil region" evidence="1">
    <location>
        <begin position="57"/>
        <end position="84"/>
    </location>
</feature>
<comment type="caution">
    <text evidence="3">The sequence shown here is derived from an EMBL/GenBank/DDBJ whole genome shotgun (WGS) entry which is preliminary data.</text>
</comment>
<feature type="compositionally biased region" description="Basic and acidic residues" evidence="2">
    <location>
        <begin position="172"/>
        <end position="188"/>
    </location>
</feature>
<sequence length="237" mass="27795">MERDQHVSNIDSHILDIDESIGNWNSKEFQKPTPQIDLISELYEFKKSLNTSKQILCKHLNERIRILQDQITSSINEIDKLEKSVKKWIAAAKVDKQSKISISDVQKLSKISILAISNDTIEAFKEALEQLKPNIDYNTIDIFERYYDRILEELEIELEWNKKKQEMIEEKKDDYKVENKKSRKSQRDENEDSEVNEYDVLIVMRHTRASRFEATNALKLTGNFSDAIIYIAKGKIP</sequence>
<keyword evidence="4" id="KW-1185">Reference proteome</keyword>
<feature type="region of interest" description="Disordered" evidence="2">
    <location>
        <begin position="172"/>
        <end position="192"/>
    </location>
</feature>
<evidence type="ECO:0000256" key="1">
    <source>
        <dbReference type="SAM" id="Coils"/>
    </source>
</evidence>
<proteinExistence type="predicted"/>
<dbReference type="EMBL" id="CAJZBQ010000013">
    <property type="protein sequence ID" value="CAG9314968.1"/>
    <property type="molecule type" value="Genomic_DNA"/>
</dbReference>
<name>A0AAU9IN86_9CILI</name>
<evidence type="ECO:0000313" key="4">
    <source>
        <dbReference type="Proteomes" id="UP001162131"/>
    </source>
</evidence>
<organism evidence="3 4">
    <name type="scientific">Blepharisma stoltei</name>
    <dbReference type="NCBI Taxonomy" id="1481888"/>
    <lineage>
        <taxon>Eukaryota</taxon>
        <taxon>Sar</taxon>
        <taxon>Alveolata</taxon>
        <taxon>Ciliophora</taxon>
        <taxon>Postciliodesmatophora</taxon>
        <taxon>Heterotrichea</taxon>
        <taxon>Heterotrichida</taxon>
        <taxon>Blepharismidae</taxon>
        <taxon>Blepharisma</taxon>
    </lineage>
</organism>
<keyword evidence="1" id="KW-0175">Coiled coil</keyword>